<dbReference type="InterPro" id="IPR003018">
    <property type="entry name" value="GAF"/>
</dbReference>
<dbReference type="PANTHER" id="PTHR21021">
    <property type="entry name" value="GAF/PUTATIVE CYTOSKELETAL PROTEIN"/>
    <property type="match status" value="1"/>
</dbReference>
<dbReference type="InterPro" id="IPR051330">
    <property type="entry name" value="Phosphatase_reg/MetRdx"/>
</dbReference>
<evidence type="ECO:0000256" key="1">
    <source>
        <dbReference type="ARBA" id="ARBA00038454"/>
    </source>
</evidence>
<dbReference type="InParanoid" id="A0A4R2PF60"/>
<dbReference type="Proteomes" id="UP000295399">
    <property type="component" value="Unassembled WGS sequence"/>
</dbReference>
<dbReference type="FunCoup" id="A0A4R2PF60">
    <property type="interactions" value="213"/>
</dbReference>
<reference evidence="3 4" key="1">
    <citation type="submission" date="2019-03" db="EMBL/GenBank/DDBJ databases">
        <title>Genomic Encyclopedia of Type Strains, Phase IV (KMG-IV): sequencing the most valuable type-strain genomes for metagenomic binning, comparative biology and taxonomic classification.</title>
        <authorList>
            <person name="Goeker M."/>
        </authorList>
    </citation>
    <scope>NUCLEOTIDE SEQUENCE [LARGE SCALE GENOMIC DNA]</scope>
    <source>
        <strain evidence="3 4">DSM 2132</strain>
    </source>
</reference>
<dbReference type="GO" id="GO:0033745">
    <property type="term" value="F:L-methionine-(R)-S-oxide reductase activity"/>
    <property type="evidence" value="ECO:0007669"/>
    <property type="project" value="TreeGrafter"/>
</dbReference>
<comment type="similarity">
    <text evidence="1">Belongs to the free Met sulfoxide reductase family.</text>
</comment>
<dbReference type="SUPFAM" id="SSF55781">
    <property type="entry name" value="GAF domain-like"/>
    <property type="match status" value="1"/>
</dbReference>
<evidence type="ECO:0000259" key="2">
    <source>
        <dbReference type="Pfam" id="PF13185"/>
    </source>
</evidence>
<dbReference type="OrthoDB" id="9796252at2"/>
<evidence type="ECO:0000313" key="4">
    <source>
        <dbReference type="Proteomes" id="UP000295399"/>
    </source>
</evidence>
<dbReference type="GO" id="GO:0005829">
    <property type="term" value="C:cytosol"/>
    <property type="evidence" value="ECO:0007669"/>
    <property type="project" value="TreeGrafter"/>
</dbReference>
<dbReference type="Pfam" id="PF13185">
    <property type="entry name" value="GAF_2"/>
    <property type="match status" value="1"/>
</dbReference>
<name>A0A4R2PF60_RHOSA</name>
<protein>
    <submittedName>
        <fullName evidence="3">GAF domain-containing protein</fullName>
    </submittedName>
</protein>
<evidence type="ECO:0000313" key="3">
    <source>
        <dbReference type="EMBL" id="TCP33933.1"/>
    </source>
</evidence>
<dbReference type="AlphaFoldDB" id="A0A4R2PF60"/>
<dbReference type="EMBL" id="SLXO01000006">
    <property type="protein sequence ID" value="TCP33933.1"/>
    <property type="molecule type" value="Genomic_DNA"/>
</dbReference>
<feature type="domain" description="GAF" evidence="2">
    <location>
        <begin position="55"/>
        <end position="160"/>
    </location>
</feature>
<dbReference type="PANTHER" id="PTHR21021:SF15">
    <property type="entry name" value="FREE METHIONINE-R-SULFOXIDE REDUCTASE"/>
    <property type="match status" value="1"/>
</dbReference>
<comment type="caution">
    <text evidence="3">The sequence shown here is derived from an EMBL/GenBank/DDBJ whole genome shotgun (WGS) entry which is preliminary data.</text>
</comment>
<dbReference type="Gene3D" id="3.30.450.40">
    <property type="match status" value="1"/>
</dbReference>
<dbReference type="PROSITE" id="PS01320">
    <property type="entry name" value="UPF0067"/>
    <property type="match status" value="1"/>
</dbReference>
<accession>A0A4R2PF60</accession>
<gene>
    <name evidence="3" type="ORF">EV659_10691</name>
</gene>
<dbReference type="InterPro" id="IPR029016">
    <property type="entry name" value="GAF-like_dom_sf"/>
</dbReference>
<organism evidence="3 4">
    <name type="scientific">Rhodothalassium salexigens DSM 2132</name>
    <dbReference type="NCBI Taxonomy" id="1188247"/>
    <lineage>
        <taxon>Bacteria</taxon>
        <taxon>Pseudomonadati</taxon>
        <taxon>Pseudomonadota</taxon>
        <taxon>Alphaproteobacteria</taxon>
        <taxon>Rhodothalassiales</taxon>
        <taxon>Rhodothalassiaceae</taxon>
        <taxon>Rhodothalassium</taxon>
    </lineage>
</organism>
<dbReference type="RefSeq" id="WP_132708598.1">
    <property type="nucleotide sequence ID" value="NZ_JACIGF010000006.1"/>
</dbReference>
<sequence>MAETVTVDPTASKDQTYSDLARQIAAVVEGEPDRTARMATVTSILATAFEHFFWTGFYLVDPTKGDELVVGPYQGTLGCLRIPFGKGVCGTAAQTGQTQIVGDVHAFPGHIACDARSNSEIVVPVRDAQGRLIAVLDVDSSDYNSFDETDARGLEAILAQTFAQPASIPQP</sequence>
<dbReference type="FunFam" id="3.30.450.40:FF:000008">
    <property type="entry name" value="GAF domain-containing proteins"/>
    <property type="match status" value="1"/>
</dbReference>
<proteinExistence type="inferred from homology"/>
<dbReference type="InterPro" id="IPR000614">
    <property type="entry name" value="FRMsr_CS"/>
</dbReference>
<keyword evidence="4" id="KW-1185">Reference proteome</keyword>